<evidence type="ECO:0000313" key="3">
    <source>
        <dbReference type="EMBL" id="CAD2215823.1"/>
    </source>
</evidence>
<sequence>MPGQENTTERYDPPEEFKRPPISLPTVKEADKQRLFDMYFIMAFIWAVGGNIRDDCRSLFNDFVLKTLPQAAPQLPKINGDNIYEVVVHYPSLQFITWNHLVPDFVYDKRTPYFDLVVPTKETVALNTLLMILSSTSQNVLVNGVTGTGKSLGLLDFLTTSIRGDDPSSSWEYITTVLSAQTKSRDIESRLESKLYKLRSTAIGPTPGKKAIFFIDDLNMPSLEKYGAPRRWSCSGS</sequence>
<dbReference type="OrthoDB" id="5593012at2759"/>
<keyword evidence="4" id="KW-1185">Reference proteome</keyword>
<dbReference type="AlphaFoldDB" id="A0A7G2CAN9"/>
<dbReference type="Gene3D" id="1.10.472.130">
    <property type="match status" value="1"/>
</dbReference>
<dbReference type="InterPro" id="IPR026983">
    <property type="entry name" value="DHC"/>
</dbReference>
<protein>
    <submittedName>
        <fullName evidence="3">Dynein heavy chain AAA lid domain/P-loop containing dynein motor region containing protein, putative</fullName>
    </submittedName>
</protein>
<feature type="region of interest" description="Disordered" evidence="1">
    <location>
        <begin position="1"/>
        <end position="22"/>
    </location>
</feature>
<dbReference type="VEuPathDB" id="TriTrypDB:ADEAN_000328100"/>
<feature type="domain" description="Dynein heavy chain AAA 5 extension" evidence="2">
    <location>
        <begin position="28"/>
        <end position="99"/>
    </location>
</feature>
<evidence type="ECO:0000313" key="4">
    <source>
        <dbReference type="Proteomes" id="UP000515908"/>
    </source>
</evidence>
<dbReference type="EMBL" id="LR877149">
    <property type="protein sequence ID" value="CAD2215823.1"/>
    <property type="molecule type" value="Genomic_DNA"/>
</dbReference>
<dbReference type="PANTHER" id="PTHR22878">
    <property type="entry name" value="DYNEIN HEAVY CHAIN 6, AXONEMAL-LIKE-RELATED"/>
    <property type="match status" value="1"/>
</dbReference>
<feature type="compositionally biased region" description="Basic and acidic residues" evidence="1">
    <location>
        <begin position="7"/>
        <end position="19"/>
    </location>
</feature>
<name>A0A7G2CAN9_9TRYP</name>
<dbReference type="GO" id="GO:0007018">
    <property type="term" value="P:microtubule-based movement"/>
    <property type="evidence" value="ECO:0007669"/>
    <property type="project" value="InterPro"/>
</dbReference>
<gene>
    <name evidence="3" type="ORF">ADEAN_000328100</name>
</gene>
<dbReference type="PANTHER" id="PTHR22878:SF68">
    <property type="entry name" value="DYNEIN HEAVY CHAIN 6, AXONEMAL-LIKE"/>
    <property type="match status" value="1"/>
</dbReference>
<dbReference type="Pfam" id="PF12775">
    <property type="entry name" value="AAA_7"/>
    <property type="match status" value="1"/>
</dbReference>
<dbReference type="GO" id="GO:0045505">
    <property type="term" value="F:dynein intermediate chain binding"/>
    <property type="evidence" value="ECO:0007669"/>
    <property type="project" value="InterPro"/>
</dbReference>
<dbReference type="Gene3D" id="3.40.50.300">
    <property type="entry name" value="P-loop containing nucleotide triphosphate hydrolases"/>
    <property type="match status" value="1"/>
</dbReference>
<dbReference type="InterPro" id="IPR027417">
    <property type="entry name" value="P-loop_NTPase"/>
</dbReference>
<dbReference type="GO" id="GO:0051959">
    <property type="term" value="F:dynein light intermediate chain binding"/>
    <property type="evidence" value="ECO:0007669"/>
    <property type="project" value="InterPro"/>
</dbReference>
<dbReference type="InterPro" id="IPR041466">
    <property type="entry name" value="Dynein_AAA5_ext"/>
</dbReference>
<dbReference type="Pfam" id="PF17852">
    <property type="entry name" value="Dynein_AAA_lid"/>
    <property type="match status" value="1"/>
</dbReference>
<accession>A0A7G2CAN9</accession>
<evidence type="ECO:0000256" key="1">
    <source>
        <dbReference type="SAM" id="MobiDB-lite"/>
    </source>
</evidence>
<organism evidence="3 4">
    <name type="scientific">Angomonas deanei</name>
    <dbReference type="NCBI Taxonomy" id="59799"/>
    <lineage>
        <taxon>Eukaryota</taxon>
        <taxon>Discoba</taxon>
        <taxon>Euglenozoa</taxon>
        <taxon>Kinetoplastea</taxon>
        <taxon>Metakinetoplastina</taxon>
        <taxon>Trypanosomatida</taxon>
        <taxon>Trypanosomatidae</taxon>
        <taxon>Strigomonadinae</taxon>
        <taxon>Angomonas</taxon>
    </lineage>
</organism>
<dbReference type="GO" id="GO:0030286">
    <property type="term" value="C:dynein complex"/>
    <property type="evidence" value="ECO:0007669"/>
    <property type="project" value="InterPro"/>
</dbReference>
<dbReference type="Proteomes" id="UP000515908">
    <property type="component" value="Chromosome 05"/>
</dbReference>
<proteinExistence type="predicted"/>
<evidence type="ECO:0000259" key="2">
    <source>
        <dbReference type="Pfam" id="PF17852"/>
    </source>
</evidence>
<reference evidence="3 4" key="1">
    <citation type="submission" date="2020-08" db="EMBL/GenBank/DDBJ databases">
        <authorList>
            <person name="Newling K."/>
            <person name="Davey J."/>
            <person name="Forrester S."/>
        </authorList>
    </citation>
    <scope>NUCLEOTIDE SEQUENCE [LARGE SCALE GENOMIC DNA]</scope>
    <source>
        <strain evidence="4">Crithidia deanei Carvalho (ATCC PRA-265)</strain>
    </source>
</reference>